<comment type="subcellular location">
    <subcellularLocation>
        <location evidence="1">Nucleus</location>
    </subcellularLocation>
</comment>
<dbReference type="eggNOG" id="KOG0014">
    <property type="taxonomic scope" value="Eukaryota"/>
</dbReference>
<dbReference type="OrthoDB" id="601557at2759"/>
<dbReference type="Pfam" id="PF00319">
    <property type="entry name" value="SRF-TF"/>
    <property type="match status" value="1"/>
</dbReference>
<dbReference type="PROSITE" id="PS50066">
    <property type="entry name" value="MADS_BOX_2"/>
    <property type="match status" value="1"/>
</dbReference>
<name>R0H119_9BRAS</name>
<dbReference type="KEGG" id="crb:17881405"/>
<gene>
    <name evidence="7" type="ORF">CARUB_v10003642mg</name>
</gene>
<dbReference type="SUPFAM" id="SSF55455">
    <property type="entry name" value="SRF-like"/>
    <property type="match status" value="1"/>
</dbReference>
<organism evidence="7 8">
    <name type="scientific">Capsella rubella</name>
    <dbReference type="NCBI Taxonomy" id="81985"/>
    <lineage>
        <taxon>Eukaryota</taxon>
        <taxon>Viridiplantae</taxon>
        <taxon>Streptophyta</taxon>
        <taxon>Embryophyta</taxon>
        <taxon>Tracheophyta</taxon>
        <taxon>Spermatophyta</taxon>
        <taxon>Magnoliopsida</taxon>
        <taxon>eudicotyledons</taxon>
        <taxon>Gunneridae</taxon>
        <taxon>Pentapetalae</taxon>
        <taxon>rosids</taxon>
        <taxon>malvids</taxon>
        <taxon>Brassicales</taxon>
        <taxon>Brassicaceae</taxon>
        <taxon>Camelineae</taxon>
        <taxon>Capsella</taxon>
    </lineage>
</organism>
<sequence length="282" mass="32310">MSTKKETKLSVRNQTCFKKPSSLSSVSKKTTTNLSLREQTMFKKASELSILCDIEVCVIYYGRDGELVKTWPEDRSKVRDMAERYSKLNERVRRKKRTNLSQFLNKKILNDKKTSFDNKDNKFYEKVLEMQASLESSLRMLQDKLQLLQPQNQTESDQCRVVSSSFKDPHQQWTKTEQDLSTSSLSQHHQSKFSVFLYNHGNGSFCQLPDSVSSFDPSTSTTLLGAQGSGLRSNCNNFDLPIPMVFPPQMQTQTPLVHFDQFAGWTQTPSSFADPMIFSSYS</sequence>
<evidence type="ECO:0000256" key="3">
    <source>
        <dbReference type="ARBA" id="ARBA00023125"/>
    </source>
</evidence>
<keyword evidence="2" id="KW-0805">Transcription regulation</keyword>
<keyword evidence="8" id="KW-1185">Reference proteome</keyword>
<evidence type="ECO:0000256" key="4">
    <source>
        <dbReference type="ARBA" id="ARBA00023163"/>
    </source>
</evidence>
<dbReference type="GO" id="GO:0045944">
    <property type="term" value="P:positive regulation of transcription by RNA polymerase II"/>
    <property type="evidence" value="ECO:0007669"/>
    <property type="project" value="InterPro"/>
</dbReference>
<dbReference type="InterPro" id="IPR036879">
    <property type="entry name" value="TF_MADSbox_sf"/>
</dbReference>
<keyword evidence="4" id="KW-0804">Transcription</keyword>
<dbReference type="EMBL" id="KB870810">
    <property type="protein sequence ID" value="EOA22909.1"/>
    <property type="molecule type" value="Genomic_DNA"/>
</dbReference>
<accession>R0H119</accession>
<evidence type="ECO:0000256" key="1">
    <source>
        <dbReference type="ARBA" id="ARBA00004123"/>
    </source>
</evidence>
<protein>
    <recommendedName>
        <fullName evidence="6">MADS-box domain-containing protein</fullName>
    </recommendedName>
</protein>
<dbReference type="Proteomes" id="UP000029121">
    <property type="component" value="Unassembled WGS sequence"/>
</dbReference>
<dbReference type="AlphaFoldDB" id="R0H119"/>
<dbReference type="GO" id="GO:0046983">
    <property type="term" value="F:protein dimerization activity"/>
    <property type="evidence" value="ECO:0007669"/>
    <property type="project" value="InterPro"/>
</dbReference>
<dbReference type="InterPro" id="IPR002100">
    <property type="entry name" value="TF_MADSbox"/>
</dbReference>
<dbReference type="InterPro" id="IPR033897">
    <property type="entry name" value="SRF-like_MADS-box"/>
</dbReference>
<evidence type="ECO:0000259" key="6">
    <source>
        <dbReference type="PROSITE" id="PS50066"/>
    </source>
</evidence>
<dbReference type="CDD" id="cd00266">
    <property type="entry name" value="MADS_SRF_like"/>
    <property type="match status" value="1"/>
</dbReference>
<dbReference type="STRING" id="81985.R0H119"/>
<keyword evidence="5" id="KW-0539">Nucleus</keyword>
<evidence type="ECO:0000256" key="2">
    <source>
        <dbReference type="ARBA" id="ARBA00023015"/>
    </source>
</evidence>
<dbReference type="FunFam" id="3.40.1810.10:FF:000033">
    <property type="entry name" value="Agamous-like MADS-box protein AGL53"/>
    <property type="match status" value="1"/>
</dbReference>
<dbReference type="GO" id="GO:0005634">
    <property type="term" value="C:nucleus"/>
    <property type="evidence" value="ECO:0007669"/>
    <property type="project" value="UniProtKB-SubCell"/>
</dbReference>
<evidence type="ECO:0000313" key="7">
    <source>
        <dbReference type="EMBL" id="EOA22909.1"/>
    </source>
</evidence>
<evidence type="ECO:0000313" key="8">
    <source>
        <dbReference type="Proteomes" id="UP000029121"/>
    </source>
</evidence>
<proteinExistence type="predicted"/>
<evidence type="ECO:0000256" key="5">
    <source>
        <dbReference type="ARBA" id="ARBA00023242"/>
    </source>
</evidence>
<dbReference type="Gene3D" id="3.40.1810.10">
    <property type="entry name" value="Transcription factor, MADS-box"/>
    <property type="match status" value="1"/>
</dbReference>
<reference evidence="8" key="1">
    <citation type="journal article" date="2013" name="Nat. Genet.">
        <title>The Capsella rubella genome and the genomic consequences of rapid mating system evolution.</title>
        <authorList>
            <person name="Slotte T."/>
            <person name="Hazzouri K.M."/>
            <person name="Agren J.A."/>
            <person name="Koenig D."/>
            <person name="Maumus F."/>
            <person name="Guo Y.L."/>
            <person name="Steige K."/>
            <person name="Platts A.E."/>
            <person name="Escobar J.S."/>
            <person name="Newman L.K."/>
            <person name="Wang W."/>
            <person name="Mandakova T."/>
            <person name="Vello E."/>
            <person name="Smith L.M."/>
            <person name="Henz S.R."/>
            <person name="Steffen J."/>
            <person name="Takuno S."/>
            <person name="Brandvain Y."/>
            <person name="Coop G."/>
            <person name="Andolfatto P."/>
            <person name="Hu T.T."/>
            <person name="Blanchette M."/>
            <person name="Clark R.M."/>
            <person name="Quesneville H."/>
            <person name="Nordborg M."/>
            <person name="Gaut B.S."/>
            <person name="Lysak M.A."/>
            <person name="Jenkins J."/>
            <person name="Grimwood J."/>
            <person name="Chapman J."/>
            <person name="Prochnik S."/>
            <person name="Shu S."/>
            <person name="Rokhsar D."/>
            <person name="Schmutz J."/>
            <person name="Weigel D."/>
            <person name="Wright S.I."/>
        </authorList>
    </citation>
    <scope>NUCLEOTIDE SEQUENCE [LARGE SCALE GENOMIC DNA]</scope>
    <source>
        <strain evidence="8">cv. Monte Gargano</strain>
    </source>
</reference>
<feature type="domain" description="MADS-box" evidence="6">
    <location>
        <begin position="32"/>
        <end position="67"/>
    </location>
</feature>
<keyword evidence="3" id="KW-0238">DNA-binding</keyword>
<dbReference type="GO" id="GO:0000987">
    <property type="term" value="F:cis-regulatory region sequence-specific DNA binding"/>
    <property type="evidence" value="ECO:0007669"/>
    <property type="project" value="InterPro"/>
</dbReference>
<dbReference type="GO" id="GO:0000981">
    <property type="term" value="F:DNA-binding transcription factor activity, RNA polymerase II-specific"/>
    <property type="evidence" value="ECO:0007669"/>
    <property type="project" value="InterPro"/>
</dbReference>
<dbReference type="SMART" id="SM00432">
    <property type="entry name" value="MADS"/>
    <property type="match status" value="1"/>
</dbReference>